<gene>
    <name evidence="2" type="ORF">Mal15_33580</name>
</gene>
<dbReference type="SMART" id="SM01130">
    <property type="entry name" value="DHDPS"/>
    <property type="match status" value="1"/>
</dbReference>
<evidence type="ECO:0000256" key="1">
    <source>
        <dbReference type="ARBA" id="ARBA00023239"/>
    </source>
</evidence>
<dbReference type="InterPro" id="IPR002220">
    <property type="entry name" value="DapA-like"/>
</dbReference>
<dbReference type="SUPFAM" id="SSF51569">
    <property type="entry name" value="Aldolase"/>
    <property type="match status" value="1"/>
</dbReference>
<dbReference type="Gene3D" id="3.20.20.70">
    <property type="entry name" value="Aldolase class I"/>
    <property type="match status" value="1"/>
</dbReference>
<dbReference type="CDD" id="cd00408">
    <property type="entry name" value="DHDPS-like"/>
    <property type="match status" value="1"/>
</dbReference>
<evidence type="ECO:0000313" key="2">
    <source>
        <dbReference type="EMBL" id="QEF99294.1"/>
    </source>
</evidence>
<dbReference type="AlphaFoldDB" id="A0A5B9MI38"/>
<dbReference type="InterPro" id="IPR013785">
    <property type="entry name" value="Aldolase_TIM"/>
</dbReference>
<dbReference type="GO" id="GO:0016829">
    <property type="term" value="F:lyase activity"/>
    <property type="evidence" value="ECO:0007669"/>
    <property type="project" value="UniProtKB-KW"/>
</dbReference>
<proteinExistence type="predicted"/>
<evidence type="ECO:0000313" key="3">
    <source>
        <dbReference type="Proteomes" id="UP000321353"/>
    </source>
</evidence>
<organism evidence="2 3">
    <name type="scientific">Stieleria maiorica</name>
    <dbReference type="NCBI Taxonomy" id="2795974"/>
    <lineage>
        <taxon>Bacteria</taxon>
        <taxon>Pseudomonadati</taxon>
        <taxon>Planctomycetota</taxon>
        <taxon>Planctomycetia</taxon>
        <taxon>Pirellulales</taxon>
        <taxon>Pirellulaceae</taxon>
        <taxon>Stieleria</taxon>
    </lineage>
</organism>
<keyword evidence="1" id="KW-0456">Lyase</keyword>
<sequence>MNEVESIDPIKMLKPGRKITGVSAILLPLLADHSVDWQAFDAHVTRTYDAGLAPAINMDTGYGNLIDDPTRVQALQRTQAIAGGRDYVAGAFVADRPGDTFQADAYRIGIDQIQSHGGTPIFFQSYGLTQGSDEQIVSHYQTLSSACDSFYAFELATVFAPFGAIYSLGVYEQLMRIPNCLGAKHSSLDRVLEWQRLQLRDKTRPEFKVMTGNDLAIDMVMYGSDYLLGLSTFAPDAFAARDAMWENGDEGFYQLNDLLQYLGAFAFRPPVPAYKHDAAMFLKLREQIQTDHTYPGSPTRPDSDREVLGHIARDLETLLDRAAQPLQTTA</sequence>
<dbReference type="RefSeq" id="WP_147868709.1">
    <property type="nucleotide sequence ID" value="NZ_CP036264.1"/>
</dbReference>
<protein>
    <recommendedName>
        <fullName evidence="4">Dihydrodipicolinate synthase family protein</fullName>
    </recommendedName>
</protein>
<keyword evidence="3" id="KW-1185">Reference proteome</keyword>
<dbReference type="KEGG" id="smam:Mal15_33580"/>
<dbReference type="EMBL" id="CP036264">
    <property type="protein sequence ID" value="QEF99294.1"/>
    <property type="molecule type" value="Genomic_DNA"/>
</dbReference>
<evidence type="ECO:0008006" key="4">
    <source>
        <dbReference type="Google" id="ProtNLM"/>
    </source>
</evidence>
<accession>A0A5B9MI38</accession>
<reference evidence="2 3" key="1">
    <citation type="submission" date="2019-02" db="EMBL/GenBank/DDBJ databases">
        <title>Planctomycetal bacteria perform biofilm scaping via a novel small molecule.</title>
        <authorList>
            <person name="Jeske O."/>
            <person name="Boedeker C."/>
            <person name="Wiegand S."/>
            <person name="Breitling P."/>
            <person name="Kallscheuer N."/>
            <person name="Jogler M."/>
            <person name="Rohde M."/>
            <person name="Petersen J."/>
            <person name="Medema M.H."/>
            <person name="Surup F."/>
            <person name="Jogler C."/>
        </authorList>
    </citation>
    <scope>NUCLEOTIDE SEQUENCE [LARGE SCALE GENOMIC DNA]</scope>
    <source>
        <strain evidence="2 3">Mal15</strain>
    </source>
</reference>
<dbReference type="Proteomes" id="UP000321353">
    <property type="component" value="Chromosome"/>
</dbReference>
<name>A0A5B9MI38_9BACT</name>